<dbReference type="InterPro" id="IPR050922">
    <property type="entry name" value="LytR/CpsA/Psr_CW_biosynth"/>
</dbReference>
<name>A0A937XGM7_UNCW3</name>
<organism evidence="4 5">
    <name type="scientific">candidate division WOR-3 bacterium</name>
    <dbReference type="NCBI Taxonomy" id="2052148"/>
    <lineage>
        <taxon>Bacteria</taxon>
        <taxon>Bacteria division WOR-3</taxon>
    </lineage>
</organism>
<evidence type="ECO:0000313" key="5">
    <source>
        <dbReference type="Proteomes" id="UP000779900"/>
    </source>
</evidence>
<comment type="similarity">
    <text evidence="1">Belongs to the LytR/CpsA/Psr (LCP) family.</text>
</comment>
<keyword evidence="2" id="KW-0472">Membrane</keyword>
<comment type="caution">
    <text evidence="4">The sequence shown here is derived from an EMBL/GenBank/DDBJ whole genome shotgun (WGS) entry which is preliminary data.</text>
</comment>
<keyword evidence="2" id="KW-0812">Transmembrane</keyword>
<evidence type="ECO:0000313" key="4">
    <source>
        <dbReference type="EMBL" id="MBM3330730.1"/>
    </source>
</evidence>
<dbReference type="Gene3D" id="3.40.630.190">
    <property type="entry name" value="LCP protein"/>
    <property type="match status" value="2"/>
</dbReference>
<dbReference type="Pfam" id="PF03816">
    <property type="entry name" value="LytR_cpsA_psr"/>
    <property type="match status" value="1"/>
</dbReference>
<feature type="transmembrane region" description="Helical" evidence="2">
    <location>
        <begin position="7"/>
        <end position="27"/>
    </location>
</feature>
<evidence type="ECO:0000256" key="1">
    <source>
        <dbReference type="ARBA" id="ARBA00006068"/>
    </source>
</evidence>
<dbReference type="AlphaFoldDB" id="A0A937XGM7"/>
<reference evidence="4" key="1">
    <citation type="submission" date="2019-03" db="EMBL/GenBank/DDBJ databases">
        <title>Lake Tanganyika Metagenome-Assembled Genomes (MAGs).</title>
        <authorList>
            <person name="Tran P."/>
        </authorList>
    </citation>
    <scope>NUCLEOTIDE SEQUENCE</scope>
    <source>
        <strain evidence="4">K_DeepCast_150m_m2_040</strain>
    </source>
</reference>
<accession>A0A937XGM7</accession>
<dbReference type="InterPro" id="IPR004474">
    <property type="entry name" value="LytR_CpsA_psr"/>
</dbReference>
<sequence>MSRRLNPALLVVAAVILFVLLASFYLVGPRARRVMPTGLEPTPTGTVNILIIGKDARAVGPVLNEGRQRNKREEQSHSDVIIVCHVNFEAPSVSLVAIPRDLLVEVPGYTTAASNTDFTHMEKIAHTYAIGGDKLLRRTITHLLGVPIHRSIAFDFDSFRMAFEMLKPFIGVLRVGGVKLTERDEALKFARKRYGLKFDDTDRCRNAVSLIRSIVARTWRLGTTRLGDMVVKRLVTIVGEDTDLTPDEIHQLFDGLRRAGFSPARTETAVLIGESAEVTLKRYDQTLSCYLPAYAEIEKQVNRFLLDQQDVAALDFMTQEKFRAPGYLFENYVTAGDSADSLPPLPFDTTGMDTQLKSTRLKEVRRARTYRLTPETTAVDTAGKR</sequence>
<dbReference type="PANTHER" id="PTHR33392">
    <property type="entry name" value="POLYISOPRENYL-TEICHOIC ACID--PEPTIDOGLYCAN TEICHOIC ACID TRANSFERASE TAGU"/>
    <property type="match status" value="1"/>
</dbReference>
<evidence type="ECO:0000259" key="3">
    <source>
        <dbReference type="Pfam" id="PF03816"/>
    </source>
</evidence>
<keyword evidence="2" id="KW-1133">Transmembrane helix</keyword>
<protein>
    <recommendedName>
        <fullName evidence="3">Cell envelope-related transcriptional attenuator domain-containing protein</fullName>
    </recommendedName>
</protein>
<feature type="domain" description="Cell envelope-related transcriptional attenuator" evidence="3">
    <location>
        <begin position="77"/>
        <end position="216"/>
    </location>
</feature>
<dbReference type="Proteomes" id="UP000779900">
    <property type="component" value="Unassembled WGS sequence"/>
</dbReference>
<evidence type="ECO:0000256" key="2">
    <source>
        <dbReference type="SAM" id="Phobius"/>
    </source>
</evidence>
<gene>
    <name evidence="4" type="ORF">FJY68_02620</name>
</gene>
<proteinExistence type="inferred from homology"/>
<dbReference type="EMBL" id="VGIR01000009">
    <property type="protein sequence ID" value="MBM3330730.1"/>
    <property type="molecule type" value="Genomic_DNA"/>
</dbReference>
<dbReference type="PANTHER" id="PTHR33392:SF6">
    <property type="entry name" value="POLYISOPRENYL-TEICHOIC ACID--PEPTIDOGLYCAN TEICHOIC ACID TRANSFERASE TAGU"/>
    <property type="match status" value="1"/>
</dbReference>